<feature type="region of interest" description="Disordered" evidence="5">
    <location>
        <begin position="433"/>
        <end position="455"/>
    </location>
</feature>
<protein>
    <submittedName>
        <fullName evidence="7">Peptidoglycan-associated lipoprotein</fullName>
    </submittedName>
</protein>
<dbReference type="AlphaFoldDB" id="A0A916JIQ2"/>
<evidence type="ECO:0000256" key="4">
    <source>
        <dbReference type="PROSITE-ProRule" id="PRU00473"/>
    </source>
</evidence>
<dbReference type="GO" id="GO:0009279">
    <property type="term" value="C:cell outer membrane"/>
    <property type="evidence" value="ECO:0007669"/>
    <property type="project" value="UniProtKB-SubCell"/>
</dbReference>
<dbReference type="EMBL" id="CAJRAF010000002">
    <property type="protein sequence ID" value="CAG5007693.1"/>
    <property type="molecule type" value="Genomic_DNA"/>
</dbReference>
<gene>
    <name evidence="7" type="primary">pal_9</name>
    <name evidence="7" type="ORF">DYBT9275_04105</name>
</gene>
<dbReference type="CDD" id="cd07185">
    <property type="entry name" value="OmpA_C-like"/>
    <property type="match status" value="1"/>
</dbReference>
<evidence type="ECO:0000259" key="6">
    <source>
        <dbReference type="PROSITE" id="PS51123"/>
    </source>
</evidence>
<name>A0A916JIQ2_9BACT</name>
<evidence type="ECO:0000256" key="3">
    <source>
        <dbReference type="ARBA" id="ARBA00023237"/>
    </source>
</evidence>
<dbReference type="RefSeq" id="WP_229252843.1">
    <property type="nucleotide sequence ID" value="NZ_CAJRAF010000002.1"/>
</dbReference>
<evidence type="ECO:0000313" key="8">
    <source>
        <dbReference type="Proteomes" id="UP000680038"/>
    </source>
</evidence>
<dbReference type="Pfam" id="PF07676">
    <property type="entry name" value="PD40"/>
    <property type="match status" value="3"/>
</dbReference>
<dbReference type="InterPro" id="IPR011659">
    <property type="entry name" value="WD40"/>
</dbReference>
<keyword evidence="7" id="KW-0449">Lipoprotein</keyword>
<dbReference type="Pfam" id="PF00691">
    <property type="entry name" value="OmpA"/>
    <property type="match status" value="1"/>
</dbReference>
<keyword evidence="3" id="KW-0998">Cell outer membrane</keyword>
<evidence type="ECO:0000313" key="7">
    <source>
        <dbReference type="EMBL" id="CAG5007693.1"/>
    </source>
</evidence>
<dbReference type="InterPro" id="IPR006664">
    <property type="entry name" value="OMP_bac"/>
</dbReference>
<dbReference type="Proteomes" id="UP000680038">
    <property type="component" value="Unassembled WGS sequence"/>
</dbReference>
<dbReference type="InterPro" id="IPR006665">
    <property type="entry name" value="OmpA-like"/>
</dbReference>
<dbReference type="SUPFAM" id="SSF103088">
    <property type="entry name" value="OmpA-like"/>
    <property type="match status" value="1"/>
</dbReference>
<feature type="domain" description="OmpA-like" evidence="6">
    <location>
        <begin position="941"/>
        <end position="1053"/>
    </location>
</feature>
<reference evidence="7" key="1">
    <citation type="submission" date="2021-04" db="EMBL/GenBank/DDBJ databases">
        <authorList>
            <person name="Rodrigo-Torres L."/>
            <person name="Arahal R. D."/>
            <person name="Lucena T."/>
        </authorList>
    </citation>
    <scope>NUCLEOTIDE SEQUENCE</scope>
    <source>
        <strain evidence="7">CECT 9275</strain>
    </source>
</reference>
<proteinExistence type="predicted"/>
<accession>A0A916JIQ2</accession>
<dbReference type="InterPro" id="IPR036737">
    <property type="entry name" value="OmpA-like_sf"/>
</dbReference>
<dbReference type="SUPFAM" id="SSF49478">
    <property type="entry name" value="Cna protein B-type domain"/>
    <property type="match status" value="1"/>
</dbReference>
<keyword evidence="8" id="KW-1185">Reference proteome</keyword>
<dbReference type="SUPFAM" id="SSF82171">
    <property type="entry name" value="DPP6 N-terminal domain-like"/>
    <property type="match status" value="1"/>
</dbReference>
<dbReference type="PROSITE" id="PS51123">
    <property type="entry name" value="OMPA_2"/>
    <property type="match status" value="1"/>
</dbReference>
<sequence length="1053" mass="116766">MIKKLLFVLVLTCYWIPGFGQARKRLPDPVNLRDHIEYAPSLSADGRTLIFQSSRYGLYVNASGRVPVINSEGRTQKIEAGEMVDFFGVYETSQHTSGQWSRPEPIMKINKYGSGMAPVIGGPSISYDGNMLFYFADYNDAKEGFGREDIYYCTRTKNGWSNPVNIGAEINSPGYEGFPSISPDGKRLYFIKDNLVKKAEGEQRCYRIMRADLGTDGKWKRPIELPAPVNLDCEKAPRIMADGKTLVYSSIKKKGKGDFDLYYSRFQDDGSWSEPVPLEMINTKRSDQSVAIGPCGDLMYYVSDGDIYTYEIPEALRPFKMATIQGFVTDSITGSPVKTRVVLSDVVTSAVITSIDTNPEDGRFTILAPVTGEYSVSVNEKDYRLKSAFVRKSEYEGCKVINRNLKLNPVRNSAPLRRNDIAILTEAPKIKEPETTAAQPQAAATTSEMVVSPPISSPVVEKLTAEQQAEKRISKTETTDSTKKIDIPPVVSSSLPTRYDIAVLVRDADNNTAIPDARLSFQLVDKELSFHSDKDSYSAKADPGSSLTIRASAKNYQPAEIRLSDLRENKRVVLKLLALKPSVVKISVLDFVTGLPIPASISITYPNNLPTESASLRDGKMEKTFTSEGEIEIRAFAEGFTSISKKIKIDILPGGKIYEFEARLDKITYSLALKVIDAETGQVLPKATFNLKDMSNNTVLTFETESAGEIPIQGKGKYEISCLADGYNPHTVQLNIDKEKNEVLFRINKTPKKVKYISVRVTDRYTGEELAAAITTQEGKSLSNQQLAVYEGDKPELNFQPQGYRSVHHVVSPEEIATGIVRIGIEKQIYDFDFRALSQANRRPVAGARFNITEAGSAEKITVRVTDGTVSAQLLPGRKYKLNVIAEGFEPFQLTFDPAEALGEKQPSQELLLKPVAVKIESVAAAPVKAVATEAFGELKKGKSITLNKIFFDQSSPVLRTESYTELDNLAKVLSDNPTLRIEIRGHTDNTGNFDANVKLSRDRCESVVNYLTEKGITRSRMQYVGKGPVDPVAPNTTEENKKKNRRVEFIVL</sequence>
<dbReference type="Gene3D" id="2.120.10.30">
    <property type="entry name" value="TolB, C-terminal domain"/>
    <property type="match status" value="1"/>
</dbReference>
<dbReference type="Gene3D" id="3.30.1330.60">
    <property type="entry name" value="OmpA-like domain"/>
    <property type="match status" value="1"/>
</dbReference>
<comment type="subcellular location">
    <subcellularLocation>
        <location evidence="1">Cell outer membrane</location>
    </subcellularLocation>
</comment>
<evidence type="ECO:0000256" key="5">
    <source>
        <dbReference type="SAM" id="MobiDB-lite"/>
    </source>
</evidence>
<dbReference type="PANTHER" id="PTHR30329:SF21">
    <property type="entry name" value="LIPOPROTEIN YIAD-RELATED"/>
    <property type="match status" value="1"/>
</dbReference>
<feature type="compositionally biased region" description="Low complexity" evidence="5">
    <location>
        <begin position="435"/>
        <end position="455"/>
    </location>
</feature>
<dbReference type="PANTHER" id="PTHR30329">
    <property type="entry name" value="STATOR ELEMENT OF FLAGELLAR MOTOR COMPLEX"/>
    <property type="match status" value="1"/>
</dbReference>
<dbReference type="PRINTS" id="PR01021">
    <property type="entry name" value="OMPADOMAIN"/>
</dbReference>
<organism evidence="7 8">
    <name type="scientific">Dyadobacter helix</name>
    <dbReference type="NCBI Taxonomy" id="2822344"/>
    <lineage>
        <taxon>Bacteria</taxon>
        <taxon>Pseudomonadati</taxon>
        <taxon>Bacteroidota</taxon>
        <taxon>Cytophagia</taxon>
        <taxon>Cytophagales</taxon>
        <taxon>Spirosomataceae</taxon>
        <taxon>Dyadobacter</taxon>
    </lineage>
</organism>
<dbReference type="InterPro" id="IPR011042">
    <property type="entry name" value="6-blade_b-propeller_TolB-like"/>
</dbReference>
<dbReference type="InterPro" id="IPR050330">
    <property type="entry name" value="Bact_OuterMem_StrucFunc"/>
</dbReference>
<keyword evidence="2 4" id="KW-0472">Membrane</keyword>
<evidence type="ECO:0000256" key="2">
    <source>
        <dbReference type="ARBA" id="ARBA00023136"/>
    </source>
</evidence>
<comment type="caution">
    <text evidence="7">The sequence shown here is derived from an EMBL/GenBank/DDBJ whole genome shotgun (WGS) entry which is preliminary data.</text>
</comment>
<evidence type="ECO:0000256" key="1">
    <source>
        <dbReference type="ARBA" id="ARBA00004442"/>
    </source>
</evidence>